<dbReference type="Proteomes" id="UP000185596">
    <property type="component" value="Unassembled WGS sequence"/>
</dbReference>
<gene>
    <name evidence="1" type="ORF">BU204_27215</name>
</gene>
<dbReference type="EMBL" id="MSIE01000055">
    <property type="protein sequence ID" value="OLF13488.1"/>
    <property type="molecule type" value="Genomic_DNA"/>
</dbReference>
<evidence type="ECO:0000313" key="2">
    <source>
        <dbReference type="Proteomes" id="UP000185596"/>
    </source>
</evidence>
<sequence length="60" mass="6569">MINDAMFASSRRCAGRAASSQTRVTCDAALEQFGRTYLVQVVRSAELRFRDARAAVSGWG</sequence>
<accession>A0A1Q8CGK3</accession>
<reference evidence="1 2" key="1">
    <citation type="submission" date="2016-12" db="EMBL/GenBank/DDBJ databases">
        <title>The draft genome sequence of Actinophytocola sp. 11-183.</title>
        <authorList>
            <person name="Wang W."/>
            <person name="Yuan L."/>
        </authorList>
    </citation>
    <scope>NUCLEOTIDE SEQUENCE [LARGE SCALE GENOMIC DNA]</scope>
    <source>
        <strain evidence="1 2">11-183</strain>
    </source>
</reference>
<proteinExistence type="predicted"/>
<comment type="caution">
    <text evidence="1">The sequence shown here is derived from an EMBL/GenBank/DDBJ whole genome shotgun (WGS) entry which is preliminary data.</text>
</comment>
<name>A0A1Q8CGK3_9PSEU</name>
<organism evidence="1 2">
    <name type="scientific">Actinophytocola xanthii</name>
    <dbReference type="NCBI Taxonomy" id="1912961"/>
    <lineage>
        <taxon>Bacteria</taxon>
        <taxon>Bacillati</taxon>
        <taxon>Actinomycetota</taxon>
        <taxon>Actinomycetes</taxon>
        <taxon>Pseudonocardiales</taxon>
        <taxon>Pseudonocardiaceae</taxon>
    </lineage>
</organism>
<dbReference type="AlphaFoldDB" id="A0A1Q8CGK3"/>
<protein>
    <submittedName>
        <fullName evidence="1">Uncharacterized protein</fullName>
    </submittedName>
</protein>
<keyword evidence="2" id="KW-1185">Reference proteome</keyword>
<evidence type="ECO:0000313" key="1">
    <source>
        <dbReference type="EMBL" id="OLF13488.1"/>
    </source>
</evidence>